<evidence type="ECO:0000313" key="3">
    <source>
        <dbReference type="Proteomes" id="UP000579812"/>
    </source>
</evidence>
<feature type="region of interest" description="Disordered" evidence="1">
    <location>
        <begin position="122"/>
        <end position="155"/>
    </location>
</feature>
<evidence type="ECO:0000313" key="2">
    <source>
        <dbReference type="EMBL" id="KAF4103095.1"/>
    </source>
</evidence>
<reference evidence="2 3" key="1">
    <citation type="submission" date="2020-04" db="EMBL/GenBank/DDBJ databases">
        <title>Chromosome-level genome assembly of a cyprinid fish Onychostoma macrolepis by integration of Nanopore Sequencing, Bionano and Hi-C technology.</title>
        <authorList>
            <person name="Wang D."/>
        </authorList>
    </citation>
    <scope>NUCLEOTIDE SEQUENCE [LARGE SCALE GENOMIC DNA]</scope>
    <source>
        <strain evidence="2">SWU-2019</strain>
        <tissue evidence="2">Muscle</tissue>
    </source>
</reference>
<evidence type="ECO:0000256" key="1">
    <source>
        <dbReference type="SAM" id="MobiDB-lite"/>
    </source>
</evidence>
<name>A0A7J6C930_9TELE</name>
<dbReference type="Proteomes" id="UP000579812">
    <property type="component" value="Unassembled WGS sequence"/>
</dbReference>
<protein>
    <recommendedName>
        <fullName evidence="4">PB1 domain-containing protein</fullName>
    </recommendedName>
</protein>
<dbReference type="AlphaFoldDB" id="A0A7J6C930"/>
<keyword evidence="3" id="KW-1185">Reference proteome</keyword>
<dbReference type="EMBL" id="JAAMOB010000016">
    <property type="protein sequence ID" value="KAF4103095.1"/>
    <property type="molecule type" value="Genomic_DNA"/>
</dbReference>
<gene>
    <name evidence="2" type="ORF">G5714_015978</name>
</gene>
<accession>A0A7J6C930</accession>
<evidence type="ECO:0008006" key="4">
    <source>
        <dbReference type="Google" id="ProtNLM"/>
    </source>
</evidence>
<comment type="caution">
    <text evidence="2">The sequence shown here is derived from an EMBL/GenBank/DDBJ whole genome shotgun (WGS) entry which is preliminary data.</text>
</comment>
<feature type="compositionally biased region" description="Low complexity" evidence="1">
    <location>
        <begin position="124"/>
        <end position="145"/>
    </location>
</feature>
<organism evidence="2 3">
    <name type="scientific">Onychostoma macrolepis</name>
    <dbReference type="NCBI Taxonomy" id="369639"/>
    <lineage>
        <taxon>Eukaryota</taxon>
        <taxon>Metazoa</taxon>
        <taxon>Chordata</taxon>
        <taxon>Craniata</taxon>
        <taxon>Vertebrata</taxon>
        <taxon>Euteleostomi</taxon>
        <taxon>Actinopterygii</taxon>
        <taxon>Neopterygii</taxon>
        <taxon>Teleostei</taxon>
        <taxon>Ostariophysi</taxon>
        <taxon>Cypriniformes</taxon>
        <taxon>Cyprinidae</taxon>
        <taxon>Acrossocheilinae</taxon>
        <taxon>Onychostoma</taxon>
    </lineage>
</organism>
<proteinExistence type="predicted"/>
<sequence length="155" mass="17301">MQSYCVRLTAFRKSPRRMVFNPVLLARIMSAFTQLRVIIDETTVHKLTLPHGFPGTVDELLAAAKDCFQLQGNFTLMYIDQDFDNQFFTLTTTDLLKDKDTIKLVTTEPSVILTLTPVNEAADSSPSVSLSQSFQDDSSSASSSDTIILQQPPEY</sequence>